<sequence>MTLLTVQAMTGDAGGALASGSRWPSSSKKRFTKERITSCTREEERGAALPVRRLRWRGGFSKWWSASFLMVRTCCGTRGSLHCAGRKTEGKTAPMGVNGVTRRCPGRRLVTVCTVAVGSVADVGARLRGSLCLLGLAFANERLWT</sequence>
<protein>
    <submittedName>
        <fullName evidence="1">Uncharacterized protein</fullName>
    </submittedName>
</protein>
<evidence type="ECO:0000313" key="1">
    <source>
        <dbReference type="EMBL" id="WVZ19885.1"/>
    </source>
</evidence>
<accession>A0AAQ3P2V6</accession>
<gene>
    <name evidence="1" type="ORF">V8G54_007207</name>
</gene>
<reference evidence="1 2" key="1">
    <citation type="journal article" date="2023" name="Life. Sci Alliance">
        <title>Evolutionary insights into 3D genome organization and epigenetic landscape of Vigna mungo.</title>
        <authorList>
            <person name="Junaid A."/>
            <person name="Singh B."/>
            <person name="Bhatia S."/>
        </authorList>
    </citation>
    <scope>NUCLEOTIDE SEQUENCE [LARGE SCALE GENOMIC DNA]</scope>
    <source>
        <strain evidence="1">Urdbean</strain>
    </source>
</reference>
<organism evidence="1 2">
    <name type="scientific">Vigna mungo</name>
    <name type="common">Black gram</name>
    <name type="synonym">Phaseolus mungo</name>
    <dbReference type="NCBI Taxonomy" id="3915"/>
    <lineage>
        <taxon>Eukaryota</taxon>
        <taxon>Viridiplantae</taxon>
        <taxon>Streptophyta</taxon>
        <taxon>Embryophyta</taxon>
        <taxon>Tracheophyta</taxon>
        <taxon>Spermatophyta</taxon>
        <taxon>Magnoliopsida</taxon>
        <taxon>eudicotyledons</taxon>
        <taxon>Gunneridae</taxon>
        <taxon>Pentapetalae</taxon>
        <taxon>rosids</taxon>
        <taxon>fabids</taxon>
        <taxon>Fabales</taxon>
        <taxon>Fabaceae</taxon>
        <taxon>Papilionoideae</taxon>
        <taxon>50 kb inversion clade</taxon>
        <taxon>NPAAA clade</taxon>
        <taxon>indigoferoid/millettioid clade</taxon>
        <taxon>Phaseoleae</taxon>
        <taxon>Vigna</taxon>
    </lineage>
</organism>
<keyword evidence="2" id="KW-1185">Reference proteome</keyword>
<evidence type="ECO:0000313" key="2">
    <source>
        <dbReference type="Proteomes" id="UP001374535"/>
    </source>
</evidence>
<name>A0AAQ3P2V6_VIGMU</name>
<proteinExistence type="predicted"/>
<dbReference type="EMBL" id="CP144699">
    <property type="protein sequence ID" value="WVZ19885.1"/>
    <property type="molecule type" value="Genomic_DNA"/>
</dbReference>
<dbReference type="AlphaFoldDB" id="A0AAQ3P2V6"/>
<dbReference type="Proteomes" id="UP001374535">
    <property type="component" value="Chromosome 2"/>
</dbReference>